<evidence type="ECO:0000256" key="5">
    <source>
        <dbReference type="ARBA" id="ARBA00022832"/>
    </source>
</evidence>
<keyword evidence="3" id="KW-0444">Lipid biosynthesis</keyword>
<evidence type="ECO:0000256" key="6">
    <source>
        <dbReference type="ARBA" id="ARBA00022857"/>
    </source>
</evidence>
<dbReference type="EC" id="1.3.1.38" evidence="13"/>
<dbReference type="InterPro" id="IPR002347">
    <property type="entry name" value="SDR_fam"/>
</dbReference>
<comment type="caution">
    <text evidence="21">The sequence shown here is derived from an EMBL/GenBank/DDBJ whole genome shotgun (WGS) entry which is preliminary data.</text>
</comment>
<accession>A0A840XQT0</accession>
<evidence type="ECO:0000256" key="9">
    <source>
        <dbReference type="ARBA" id="ARBA00023140"/>
    </source>
</evidence>
<comment type="pathway">
    <text evidence="2">Lipid metabolism.</text>
</comment>
<evidence type="ECO:0000256" key="11">
    <source>
        <dbReference type="ARBA" id="ARBA00037124"/>
    </source>
</evidence>
<keyword evidence="4" id="KW-0597">Phosphoprotein</keyword>
<dbReference type="PANTHER" id="PTHR24317:SF7">
    <property type="entry name" value="PEROXISOMAL TRANS-2-ENOYL-COA REDUCTASE"/>
    <property type="match status" value="1"/>
</dbReference>
<comment type="catalytic activity">
    <reaction evidence="19">
        <text>(2E)-decenoyl-CoA + NADPH + H(+) = decanoyl-CoA + NADP(+)</text>
        <dbReference type="Rhea" id="RHEA:44960"/>
        <dbReference type="ChEBI" id="CHEBI:15378"/>
        <dbReference type="ChEBI" id="CHEBI:57783"/>
        <dbReference type="ChEBI" id="CHEBI:58349"/>
        <dbReference type="ChEBI" id="CHEBI:61406"/>
        <dbReference type="ChEBI" id="CHEBI:61430"/>
    </reaction>
    <physiologicalReaction direction="left-to-right" evidence="19">
        <dbReference type="Rhea" id="RHEA:44961"/>
    </physiologicalReaction>
</comment>
<reference evidence="21 22" key="1">
    <citation type="submission" date="2020-08" db="EMBL/GenBank/DDBJ databases">
        <title>Genomic Encyclopedia of Type Strains, Phase IV (KMG-IV): sequencing the most valuable type-strain genomes for metagenomic binning, comparative biology and taxonomic classification.</title>
        <authorList>
            <person name="Goeker M."/>
        </authorList>
    </citation>
    <scope>NUCLEOTIDE SEQUENCE [LARGE SCALE GENOMIC DNA]</scope>
    <source>
        <strain evidence="21 22">DSM 25895</strain>
    </source>
</reference>
<dbReference type="PANTHER" id="PTHR24317">
    <property type="entry name" value="PEROXISOMAL TRANS-2-ENOYL-COA REDUCTASE"/>
    <property type="match status" value="1"/>
</dbReference>
<comment type="catalytic activity">
    <reaction evidence="15">
        <text>(2E)-dodecenoyl-CoA + NADPH + H(+) = dodecanoyl-CoA + NADP(+)</text>
        <dbReference type="Rhea" id="RHEA:44964"/>
        <dbReference type="ChEBI" id="CHEBI:15378"/>
        <dbReference type="ChEBI" id="CHEBI:57330"/>
        <dbReference type="ChEBI" id="CHEBI:57375"/>
        <dbReference type="ChEBI" id="CHEBI:57783"/>
        <dbReference type="ChEBI" id="CHEBI:58349"/>
    </reaction>
    <physiologicalReaction direction="left-to-right" evidence="15">
        <dbReference type="Rhea" id="RHEA:44965"/>
    </physiologicalReaction>
</comment>
<evidence type="ECO:0000256" key="2">
    <source>
        <dbReference type="ARBA" id="ARBA00005189"/>
    </source>
</evidence>
<dbReference type="EMBL" id="JACIJE010000002">
    <property type="protein sequence ID" value="MBB5689049.1"/>
    <property type="molecule type" value="Genomic_DNA"/>
</dbReference>
<evidence type="ECO:0000256" key="1">
    <source>
        <dbReference type="ARBA" id="ARBA00004275"/>
    </source>
</evidence>
<dbReference type="Gene3D" id="3.40.50.720">
    <property type="entry name" value="NAD(P)-binding Rossmann-like Domain"/>
    <property type="match status" value="1"/>
</dbReference>
<name>A0A840XQT0_9PROT</name>
<dbReference type="PRINTS" id="PR00081">
    <property type="entry name" value="GDHRDH"/>
</dbReference>
<comment type="catalytic activity">
    <reaction evidence="17">
        <text>(2E)-hexenoyl-CoA + NADPH + H(+) = hexanoyl-CoA + NADP(+)</text>
        <dbReference type="Rhea" id="RHEA:44956"/>
        <dbReference type="ChEBI" id="CHEBI:15378"/>
        <dbReference type="ChEBI" id="CHEBI:57783"/>
        <dbReference type="ChEBI" id="CHEBI:58349"/>
        <dbReference type="ChEBI" id="CHEBI:62077"/>
        <dbReference type="ChEBI" id="CHEBI:62620"/>
    </reaction>
    <physiologicalReaction direction="left-to-right" evidence="17">
        <dbReference type="Rhea" id="RHEA:44957"/>
    </physiologicalReaction>
</comment>
<dbReference type="InterPro" id="IPR036291">
    <property type="entry name" value="NAD(P)-bd_dom_sf"/>
</dbReference>
<keyword evidence="22" id="KW-1185">Reference proteome</keyword>
<organism evidence="21 22">
    <name type="scientific">Neoroseomonas alkaliterrae</name>
    <dbReference type="NCBI Taxonomy" id="1452450"/>
    <lineage>
        <taxon>Bacteria</taxon>
        <taxon>Pseudomonadati</taxon>
        <taxon>Pseudomonadota</taxon>
        <taxon>Alphaproteobacteria</taxon>
        <taxon>Acetobacterales</taxon>
        <taxon>Acetobacteraceae</taxon>
        <taxon>Neoroseomonas</taxon>
    </lineage>
</organism>
<evidence type="ECO:0000256" key="20">
    <source>
        <dbReference type="ARBA" id="ARBA00049559"/>
    </source>
</evidence>
<dbReference type="Proteomes" id="UP000562254">
    <property type="component" value="Unassembled WGS sequence"/>
</dbReference>
<comment type="catalytic activity">
    <reaction evidence="18">
        <text>a (2E)-enoyl-CoA + NADPH + H(+) = a 2,3-saturated acyl-CoA + NADP(+)</text>
        <dbReference type="Rhea" id="RHEA:33763"/>
        <dbReference type="ChEBI" id="CHEBI:15378"/>
        <dbReference type="ChEBI" id="CHEBI:57783"/>
        <dbReference type="ChEBI" id="CHEBI:58349"/>
        <dbReference type="ChEBI" id="CHEBI:58856"/>
        <dbReference type="ChEBI" id="CHEBI:65111"/>
        <dbReference type="EC" id="1.3.1.38"/>
    </reaction>
    <physiologicalReaction direction="left-to-right" evidence="18">
        <dbReference type="Rhea" id="RHEA:33764"/>
    </physiologicalReaction>
</comment>
<keyword evidence="10" id="KW-0275">Fatty acid biosynthesis</keyword>
<evidence type="ECO:0000256" key="4">
    <source>
        <dbReference type="ARBA" id="ARBA00022553"/>
    </source>
</evidence>
<comment type="catalytic activity">
    <reaction evidence="20">
        <text>(2E)-octenoyl-CoA + NADPH + H(+) = octanoyl-CoA + NADP(+)</text>
        <dbReference type="Rhea" id="RHEA:44952"/>
        <dbReference type="ChEBI" id="CHEBI:15378"/>
        <dbReference type="ChEBI" id="CHEBI:57386"/>
        <dbReference type="ChEBI" id="CHEBI:57783"/>
        <dbReference type="ChEBI" id="CHEBI:58349"/>
        <dbReference type="ChEBI" id="CHEBI:62242"/>
    </reaction>
    <physiologicalReaction direction="left-to-right" evidence="20">
        <dbReference type="Rhea" id="RHEA:44953"/>
    </physiologicalReaction>
</comment>
<dbReference type="SUPFAM" id="SSF51735">
    <property type="entry name" value="NAD(P)-binding Rossmann-fold domains"/>
    <property type="match status" value="1"/>
</dbReference>
<comment type="function">
    <text evidence="11">Participates in chain elongation of fatty acids. Catalyzes the reduction of trans-2-enoyl-CoAs of varying chain lengths from 6:1 to 16:1, having maximum activity with 10:1 CoA. Has no 2,4-dienoyl-CoA reductase activity.</text>
</comment>
<evidence type="ECO:0000256" key="18">
    <source>
        <dbReference type="ARBA" id="ARBA00049251"/>
    </source>
</evidence>
<keyword evidence="9" id="KW-0576">Peroxisome</keyword>
<protein>
    <recommendedName>
        <fullName evidence="14">Peroxisomal trans-2-enoyl-CoA reductase</fullName>
        <ecNumber evidence="13">1.3.1.38</ecNumber>
    </recommendedName>
</protein>
<comment type="catalytic activity">
    <reaction evidence="16">
        <text>(2E)-tetradecenoyl-CoA + NADPH + H(+) = tetradecanoyl-CoA + NADP(+)</text>
        <dbReference type="Rhea" id="RHEA:44968"/>
        <dbReference type="ChEBI" id="CHEBI:15378"/>
        <dbReference type="ChEBI" id="CHEBI:57385"/>
        <dbReference type="ChEBI" id="CHEBI:57783"/>
        <dbReference type="ChEBI" id="CHEBI:58349"/>
        <dbReference type="ChEBI" id="CHEBI:61405"/>
    </reaction>
    <physiologicalReaction direction="left-to-right" evidence="16">
        <dbReference type="Rhea" id="RHEA:44969"/>
    </physiologicalReaction>
</comment>
<comment type="subcellular location">
    <subcellularLocation>
        <location evidence="1">Peroxisome</location>
    </subcellularLocation>
</comment>
<evidence type="ECO:0000256" key="15">
    <source>
        <dbReference type="ARBA" id="ARBA00047570"/>
    </source>
</evidence>
<evidence type="ECO:0000256" key="3">
    <source>
        <dbReference type="ARBA" id="ARBA00022516"/>
    </source>
</evidence>
<evidence type="ECO:0000256" key="14">
    <source>
        <dbReference type="ARBA" id="ARBA00041063"/>
    </source>
</evidence>
<dbReference type="Pfam" id="PF13561">
    <property type="entry name" value="adh_short_C2"/>
    <property type="match status" value="1"/>
</dbReference>
<evidence type="ECO:0000256" key="19">
    <source>
        <dbReference type="ARBA" id="ARBA00049386"/>
    </source>
</evidence>
<dbReference type="GO" id="GO:0006633">
    <property type="term" value="P:fatty acid biosynthetic process"/>
    <property type="evidence" value="ECO:0007669"/>
    <property type="project" value="UniProtKB-KW"/>
</dbReference>
<keyword evidence="8" id="KW-0443">Lipid metabolism</keyword>
<comment type="subunit">
    <text evidence="12">Interacts with PEX5, probably required to target it into peroxisomes.</text>
</comment>
<dbReference type="AlphaFoldDB" id="A0A840XQT0"/>
<dbReference type="GO" id="GO:0019166">
    <property type="term" value="F:trans-2-enoyl-CoA reductase (NADPH) activity"/>
    <property type="evidence" value="ECO:0007669"/>
    <property type="project" value="UniProtKB-EC"/>
</dbReference>
<evidence type="ECO:0000313" key="22">
    <source>
        <dbReference type="Proteomes" id="UP000562254"/>
    </source>
</evidence>
<keyword evidence="6" id="KW-0521">NADP</keyword>
<evidence type="ECO:0000256" key="12">
    <source>
        <dbReference type="ARBA" id="ARBA00038622"/>
    </source>
</evidence>
<evidence type="ECO:0000256" key="10">
    <source>
        <dbReference type="ARBA" id="ARBA00023160"/>
    </source>
</evidence>
<keyword evidence="5" id="KW-0276">Fatty acid metabolism</keyword>
<evidence type="ECO:0000256" key="7">
    <source>
        <dbReference type="ARBA" id="ARBA00023002"/>
    </source>
</evidence>
<evidence type="ECO:0000313" key="21">
    <source>
        <dbReference type="EMBL" id="MBB5689049.1"/>
    </source>
</evidence>
<dbReference type="InterPro" id="IPR052388">
    <property type="entry name" value="Peroxisomal_t2-enoyl-CoA_red"/>
</dbReference>
<dbReference type="RefSeq" id="WP_184482217.1">
    <property type="nucleotide sequence ID" value="NZ_JAAEDJ010000001.1"/>
</dbReference>
<sequence>MAFAPGLLAGRRVLVTGGGTGLGRSMGRRFLALGASLAICGRRGDVLDEAAASFRAEFPDRPVTTHVCDIRDAAAVEAMLDAIWRDAPADVLVNNAAANFLAQTHRLSPRAVDAVLGTTLHGAAYCTIGCGRRWIEAGRPGVVLSILTLSALQGGAFTVPSAMAKAGLLAMTQSLAVEWGPHGIRLVAIAPGTFPTESAVARLRPGGTDAEGVPLGRNGRHEELADLAAFLVSDHAGYITGECVVADGGRRFLGGARAGAQAMLRWSDEEWAAQRARTPAR</sequence>
<evidence type="ECO:0000256" key="17">
    <source>
        <dbReference type="ARBA" id="ARBA00049108"/>
    </source>
</evidence>
<proteinExistence type="predicted"/>
<evidence type="ECO:0000256" key="13">
    <source>
        <dbReference type="ARBA" id="ARBA00038849"/>
    </source>
</evidence>
<keyword evidence="7" id="KW-0560">Oxidoreductase</keyword>
<evidence type="ECO:0000256" key="8">
    <source>
        <dbReference type="ARBA" id="ARBA00023098"/>
    </source>
</evidence>
<evidence type="ECO:0000256" key="16">
    <source>
        <dbReference type="ARBA" id="ARBA00048686"/>
    </source>
</evidence>
<gene>
    <name evidence="21" type="ORF">FHS88_001165</name>
</gene>